<feature type="domain" description="NB-ARC" evidence="3">
    <location>
        <begin position="96"/>
        <end position="262"/>
    </location>
</feature>
<evidence type="ECO:0000259" key="4">
    <source>
        <dbReference type="Pfam" id="PF23559"/>
    </source>
</evidence>
<dbReference type="InterPro" id="IPR036388">
    <property type="entry name" value="WH-like_DNA-bd_sf"/>
</dbReference>
<feature type="domain" description="Disease resistance R13L4/SHOC-2-like LRR" evidence="5">
    <location>
        <begin position="486"/>
        <end position="593"/>
    </location>
</feature>
<keyword evidence="2" id="KW-0611">Plant defense</keyword>
<dbReference type="SUPFAM" id="SSF52058">
    <property type="entry name" value="L domain-like"/>
    <property type="match status" value="1"/>
</dbReference>
<dbReference type="Pfam" id="PF00931">
    <property type="entry name" value="NB-ARC"/>
    <property type="match status" value="1"/>
</dbReference>
<dbReference type="AlphaFoldDB" id="A0A067XTD9"/>
<dbReference type="Gene3D" id="3.40.50.300">
    <property type="entry name" value="P-loop containing nucleotide triphosphate hydrolases"/>
    <property type="match status" value="1"/>
</dbReference>
<dbReference type="InterPro" id="IPR032675">
    <property type="entry name" value="LRR_dom_sf"/>
</dbReference>
<dbReference type="Pfam" id="PF23559">
    <property type="entry name" value="WHD_DRP"/>
    <property type="match status" value="1"/>
</dbReference>
<dbReference type="Pfam" id="PF23598">
    <property type="entry name" value="LRR_14"/>
    <property type="match status" value="1"/>
</dbReference>
<dbReference type="GO" id="GO:0043531">
    <property type="term" value="F:ADP binding"/>
    <property type="evidence" value="ECO:0007669"/>
    <property type="project" value="InterPro"/>
</dbReference>
<dbReference type="SUPFAM" id="SSF52540">
    <property type="entry name" value="P-loop containing nucleoside triphosphate hydrolases"/>
    <property type="match status" value="1"/>
</dbReference>
<sequence>MKVCHFFSTSNPLAFRIKIAHQIKDIRSRLDKVSADGTRFGLATINVESRLVVQRREMTYPDVDASSVIGRESDRKEIIKLLMQPHPRGDGDGDKSLCVIPIVGIGGLGKTTLAKLVFNDKRVDQLFQLKMWVCVSNDFDIRQIIIKIINSASTSPFASASSVTSHQENINNIDIVQLVSLLRSKLSGQKFLLVLDDIWNDDRAKWTELKDLIKVGTAGSKMIVTTRSKSISSMMGTVPSYVLHGLSIENCLSLFVKSAFKEGEEEKFPNLVEIGKEIVKKCQGVPLAVKTLGSSLFSKFELTKWEFVRDSEIWNLEQKQDDILPALKLSFDEMPSYLRHCFAYFSLYPKDFFFRNYDIASLWVSLGLVQSRNGNGNLENIAREYIEELHSRSFLLDFVDNGYIFNFKVHDLVHDLALYVAKEECVLVQSHTRNIPEQARHFSIVENDSLARTLFLKSKRIRTILFPIDGVGLDSYSLLDTWISRYKYLRILDLSDSTMDTLPVSIAKLEHLCVLNLTSNYKIKRLPHSICKLQNLQVLILTGCMKFEKLPKGLRKLISLRELSITTKQSVLSQDELASFNHLQTLDFYYCDNLKILFNGSQRLNFLETLMVQSCGSLESLPLYSFPKLQTLYLGDCTMLNLSLNNENPIRILKMKHLYLEKFPGLLTLPRWIVGAANTLETLVIRKLTNLEMLPEYLTAMTHLKMLDIRHCPQLLTLPNDIQRLTALEDLRIHGCPELCRKCRPQFGEYWPMIAHIKRISIGEQNEFSDIEGKHVILSLPFLSLG</sequence>
<dbReference type="PANTHER" id="PTHR36766">
    <property type="entry name" value="PLANT BROAD-SPECTRUM MILDEW RESISTANCE PROTEIN RPW8"/>
    <property type="match status" value="1"/>
</dbReference>
<evidence type="ECO:0000259" key="5">
    <source>
        <dbReference type="Pfam" id="PF23598"/>
    </source>
</evidence>
<dbReference type="InterPro" id="IPR027417">
    <property type="entry name" value="P-loop_NTPase"/>
</dbReference>
<protein>
    <submittedName>
        <fullName evidence="6">CC-NBS-LRR disease resistance protein</fullName>
    </submittedName>
</protein>
<evidence type="ECO:0000313" key="6">
    <source>
        <dbReference type="EMBL" id="AGT75397.1"/>
    </source>
</evidence>
<dbReference type="InterPro" id="IPR002182">
    <property type="entry name" value="NB-ARC"/>
</dbReference>
<dbReference type="InterPro" id="IPR058922">
    <property type="entry name" value="WHD_DRP"/>
</dbReference>
<dbReference type="Gene3D" id="1.10.10.10">
    <property type="entry name" value="Winged helix-like DNA-binding domain superfamily/Winged helix DNA-binding domain"/>
    <property type="match status" value="1"/>
</dbReference>
<dbReference type="PANTHER" id="PTHR36766:SF61">
    <property type="entry name" value="NB-ARC DOMAIN DISEASE RESISTANCE PROTEIN"/>
    <property type="match status" value="1"/>
</dbReference>
<keyword evidence="1" id="KW-0677">Repeat</keyword>
<evidence type="ECO:0000256" key="1">
    <source>
        <dbReference type="ARBA" id="ARBA00022737"/>
    </source>
</evidence>
<organism evidence="6">
    <name type="scientific">Cicer arietinum</name>
    <name type="common">Chickpea</name>
    <name type="synonym">Garbanzo</name>
    <dbReference type="NCBI Taxonomy" id="3827"/>
    <lineage>
        <taxon>Eukaryota</taxon>
        <taxon>Viridiplantae</taxon>
        <taxon>Streptophyta</taxon>
        <taxon>Embryophyta</taxon>
        <taxon>Tracheophyta</taxon>
        <taxon>Spermatophyta</taxon>
        <taxon>Magnoliopsida</taxon>
        <taxon>eudicotyledons</taxon>
        <taxon>Gunneridae</taxon>
        <taxon>Pentapetalae</taxon>
        <taxon>rosids</taxon>
        <taxon>fabids</taxon>
        <taxon>Fabales</taxon>
        <taxon>Fabaceae</taxon>
        <taxon>Papilionoideae</taxon>
        <taxon>50 kb inversion clade</taxon>
        <taxon>NPAAA clade</taxon>
        <taxon>Hologalegina</taxon>
        <taxon>IRL clade</taxon>
        <taxon>Cicereae</taxon>
        <taxon>Cicer</taxon>
    </lineage>
</organism>
<dbReference type="InterPro" id="IPR042197">
    <property type="entry name" value="Apaf_helical"/>
</dbReference>
<feature type="domain" description="Disease resistance protein winged helix" evidence="4">
    <location>
        <begin position="347"/>
        <end position="417"/>
    </location>
</feature>
<dbReference type="PRINTS" id="PR00364">
    <property type="entry name" value="DISEASERSIST"/>
</dbReference>
<dbReference type="Gene3D" id="1.10.8.430">
    <property type="entry name" value="Helical domain of apoptotic protease-activating factors"/>
    <property type="match status" value="1"/>
</dbReference>
<reference evidence="6" key="1">
    <citation type="submission" date="2013-07" db="EMBL/GenBank/DDBJ databases">
        <title>Genome wide identification of nucleotide-binding site (NBS)-leucine-rich repeat (LRR) gene family in Cicer arietinum (chickpea).</title>
        <authorList>
            <person name="Sharma R."/>
            <person name="Suresh C.G."/>
        </authorList>
    </citation>
    <scope>NUCLEOTIDE SEQUENCE</scope>
</reference>
<dbReference type="Gene3D" id="3.80.10.10">
    <property type="entry name" value="Ribonuclease Inhibitor"/>
    <property type="match status" value="1"/>
</dbReference>
<dbReference type="GO" id="GO:0006952">
    <property type="term" value="P:defense response"/>
    <property type="evidence" value="ECO:0007669"/>
    <property type="project" value="UniProtKB-KW"/>
</dbReference>
<dbReference type="InterPro" id="IPR055414">
    <property type="entry name" value="LRR_R13L4/SHOC2-like"/>
</dbReference>
<dbReference type="EMBL" id="KF460537">
    <property type="protein sequence ID" value="AGT75397.1"/>
    <property type="molecule type" value="Genomic_DNA"/>
</dbReference>
<accession>A0A067XTD9</accession>
<proteinExistence type="predicted"/>
<evidence type="ECO:0000259" key="3">
    <source>
        <dbReference type="Pfam" id="PF00931"/>
    </source>
</evidence>
<name>A0A067XTD9_CICAR</name>
<evidence type="ECO:0000256" key="2">
    <source>
        <dbReference type="ARBA" id="ARBA00022821"/>
    </source>
</evidence>